<protein>
    <recommendedName>
        <fullName evidence="10">snRNA-activating protein complex subunit 3</fullName>
    </recommendedName>
</protein>
<dbReference type="GO" id="GO:0001046">
    <property type="term" value="F:core promoter sequence-specific DNA binding"/>
    <property type="evidence" value="ECO:0007669"/>
    <property type="project" value="TreeGrafter"/>
</dbReference>
<dbReference type="PANTHER" id="PTHR13421:SF16">
    <property type="entry name" value="SNRNA-ACTIVATING PROTEIN COMPLEX SUBUNIT 3"/>
    <property type="match status" value="1"/>
</dbReference>
<evidence type="ECO:0000256" key="6">
    <source>
        <dbReference type="ARBA" id="ARBA00023242"/>
    </source>
</evidence>
<evidence type="ECO:0000256" key="3">
    <source>
        <dbReference type="ARBA" id="ARBA00023015"/>
    </source>
</evidence>
<evidence type="ECO:0000256" key="4">
    <source>
        <dbReference type="ARBA" id="ARBA00023125"/>
    </source>
</evidence>
<dbReference type="GO" id="GO:0001006">
    <property type="term" value="F:RNA polymerase III type 3 promoter sequence-specific DNA binding"/>
    <property type="evidence" value="ECO:0007669"/>
    <property type="project" value="TreeGrafter"/>
</dbReference>
<comment type="caution">
    <text evidence="8">The sequence shown here is derived from an EMBL/GenBank/DDBJ whole genome shotgun (WGS) entry which is preliminary data.</text>
</comment>
<dbReference type="GO" id="GO:0003681">
    <property type="term" value="F:bent DNA binding"/>
    <property type="evidence" value="ECO:0007669"/>
    <property type="project" value="TreeGrafter"/>
</dbReference>
<gene>
    <name evidence="8" type="ORF">LPJ64_000734</name>
</gene>
<dbReference type="GO" id="GO:0019185">
    <property type="term" value="C:snRNA-activating protein complex"/>
    <property type="evidence" value="ECO:0007669"/>
    <property type="project" value="TreeGrafter"/>
</dbReference>
<keyword evidence="4" id="KW-0238">DNA-binding</keyword>
<dbReference type="GO" id="GO:0005634">
    <property type="term" value="C:nucleus"/>
    <property type="evidence" value="ECO:0007669"/>
    <property type="project" value="UniProtKB-SubCell"/>
</dbReference>
<dbReference type="GO" id="GO:0000978">
    <property type="term" value="F:RNA polymerase II cis-regulatory region sequence-specific DNA binding"/>
    <property type="evidence" value="ECO:0007669"/>
    <property type="project" value="TreeGrafter"/>
</dbReference>
<dbReference type="PANTHER" id="PTHR13421">
    <property type="entry name" value="SNRNA-ACTIVATING PROTEIN COMPLEX SUBUNIT 3"/>
    <property type="match status" value="1"/>
</dbReference>
<feature type="region of interest" description="Disordered" evidence="7">
    <location>
        <begin position="189"/>
        <end position="273"/>
    </location>
</feature>
<sequence length="625" mass="70676">MPPSELINVRNFRDKYAGLIRGQKDHNFFNAQSEWSPELREEVAQRCQIADDLSFSNAAFVNPTLFHMLRQHREFNDATERELLEKKRNVAASMERKRHQKIGEIESTAESWDEMSGGQAGTRQKPDLSQGQATATKEDIEQAHAVHGEQGELLLNTGADELSSQSAIAQSMDVDNSTIEDALARLASAEQNGQSMPSSRPEGVVRSAKAVVSADIDESGDASSSSESNSSDVANSDNENDDDSSSSDSEDTDSEISLAKQTSASHISGRYTPLPITPLVRNFEEVTLVTPQSELPEGITQEMLKKAIANSGFARSTDIEIETRQVPKQRVRIEEPAGVSELENKFRNVKKLLDESTLASLRKANRRMIPPKYRLEVNFMTNRVQSGAIPDATPVADDEVILSVCFYNTRSTNSKMEEYQVLGSQSLTVLRDAFYCISDFLVSHRDETIENTKDKKVSSGYFFIENTFYNDMRSPNATDYSRVIMEWANDPERQEKNPKLQGLQSRLMDGARFLDLSIRLKQPYMFVHQGDCEHVMIFTDLRLLGPKDDQFVECYPKQIFRTRHMRHKCRMCSAYPAQYVTKNDFHSGMSPCYFCEKCYTPFHFDKDGNKLLEHDVFPYANVNLM</sequence>
<comment type="similarity">
    <text evidence="2">Belongs to the SNAPC3/SRD2 family.</text>
</comment>
<feature type="compositionally biased region" description="Polar residues" evidence="7">
    <location>
        <begin position="189"/>
        <end position="198"/>
    </location>
</feature>
<keyword evidence="3" id="KW-0805">Transcription regulation</keyword>
<dbReference type="GO" id="GO:0042795">
    <property type="term" value="P:snRNA transcription by RNA polymerase II"/>
    <property type="evidence" value="ECO:0007669"/>
    <property type="project" value="TreeGrafter"/>
</dbReference>
<comment type="subcellular location">
    <subcellularLocation>
        <location evidence="1">Nucleus</location>
    </subcellularLocation>
</comment>
<keyword evidence="6" id="KW-0539">Nucleus</keyword>
<dbReference type="EMBL" id="JANBOH010000016">
    <property type="protein sequence ID" value="KAJ1647922.1"/>
    <property type="molecule type" value="Genomic_DNA"/>
</dbReference>
<dbReference type="Proteomes" id="UP001145021">
    <property type="component" value="Unassembled WGS sequence"/>
</dbReference>
<evidence type="ECO:0000256" key="1">
    <source>
        <dbReference type="ARBA" id="ARBA00004123"/>
    </source>
</evidence>
<feature type="compositionally biased region" description="Acidic residues" evidence="7">
    <location>
        <begin position="238"/>
        <end position="254"/>
    </location>
</feature>
<feature type="compositionally biased region" description="Low complexity" evidence="7">
    <location>
        <begin position="221"/>
        <end position="237"/>
    </location>
</feature>
<dbReference type="Pfam" id="PF12251">
    <property type="entry name" value="SNAPC3"/>
    <property type="match status" value="1"/>
</dbReference>
<dbReference type="InterPro" id="IPR022042">
    <property type="entry name" value="snRNA-activating_su3"/>
</dbReference>
<evidence type="ECO:0000256" key="2">
    <source>
        <dbReference type="ARBA" id="ARBA00010410"/>
    </source>
</evidence>
<dbReference type="AlphaFoldDB" id="A0A9W7XRE2"/>
<proteinExistence type="inferred from homology"/>
<evidence type="ECO:0000313" key="9">
    <source>
        <dbReference type="Proteomes" id="UP001145021"/>
    </source>
</evidence>
<organism evidence="8 9">
    <name type="scientific">Coemansia asiatica</name>
    <dbReference type="NCBI Taxonomy" id="1052880"/>
    <lineage>
        <taxon>Eukaryota</taxon>
        <taxon>Fungi</taxon>
        <taxon>Fungi incertae sedis</taxon>
        <taxon>Zoopagomycota</taxon>
        <taxon>Kickxellomycotina</taxon>
        <taxon>Kickxellomycetes</taxon>
        <taxon>Kickxellales</taxon>
        <taxon>Kickxellaceae</taxon>
        <taxon>Coemansia</taxon>
    </lineage>
</organism>
<feature type="region of interest" description="Disordered" evidence="7">
    <location>
        <begin position="105"/>
        <end position="136"/>
    </location>
</feature>
<evidence type="ECO:0000256" key="5">
    <source>
        <dbReference type="ARBA" id="ARBA00023163"/>
    </source>
</evidence>
<accession>A0A9W7XRE2</accession>
<keyword evidence="5" id="KW-0804">Transcription</keyword>
<dbReference type="GO" id="GO:0042796">
    <property type="term" value="P:snRNA transcription by RNA polymerase III"/>
    <property type="evidence" value="ECO:0007669"/>
    <property type="project" value="TreeGrafter"/>
</dbReference>
<evidence type="ECO:0000313" key="8">
    <source>
        <dbReference type="EMBL" id="KAJ1647922.1"/>
    </source>
</evidence>
<reference evidence="8" key="1">
    <citation type="submission" date="2022-07" db="EMBL/GenBank/DDBJ databases">
        <title>Phylogenomic reconstructions and comparative analyses of Kickxellomycotina fungi.</title>
        <authorList>
            <person name="Reynolds N.K."/>
            <person name="Stajich J.E."/>
            <person name="Barry K."/>
            <person name="Grigoriev I.V."/>
            <person name="Crous P."/>
            <person name="Smith M.E."/>
        </authorList>
    </citation>
    <scope>NUCLEOTIDE SEQUENCE</scope>
    <source>
        <strain evidence="8">NBRC 105413</strain>
    </source>
</reference>
<name>A0A9W7XRE2_9FUNG</name>
<keyword evidence="9" id="KW-1185">Reference proteome</keyword>
<evidence type="ECO:0008006" key="10">
    <source>
        <dbReference type="Google" id="ProtNLM"/>
    </source>
</evidence>
<evidence type="ECO:0000256" key="7">
    <source>
        <dbReference type="SAM" id="MobiDB-lite"/>
    </source>
</evidence>